<organism evidence="5 6">
    <name type="scientific">Dissophora globulifera</name>
    <dbReference type="NCBI Taxonomy" id="979702"/>
    <lineage>
        <taxon>Eukaryota</taxon>
        <taxon>Fungi</taxon>
        <taxon>Fungi incertae sedis</taxon>
        <taxon>Mucoromycota</taxon>
        <taxon>Mortierellomycotina</taxon>
        <taxon>Mortierellomycetes</taxon>
        <taxon>Mortierellales</taxon>
        <taxon>Mortierellaceae</taxon>
        <taxon>Dissophora</taxon>
    </lineage>
</organism>
<evidence type="ECO:0000256" key="2">
    <source>
        <dbReference type="ARBA" id="ARBA00022193"/>
    </source>
</evidence>
<dbReference type="InterPro" id="IPR038499">
    <property type="entry name" value="BRO1_sf"/>
</dbReference>
<keyword evidence="6" id="KW-1185">Reference proteome</keyword>
<dbReference type="SMART" id="SM01041">
    <property type="entry name" value="BRO1"/>
    <property type="match status" value="1"/>
</dbReference>
<dbReference type="PROSITE" id="PS51180">
    <property type="entry name" value="BRO1"/>
    <property type="match status" value="1"/>
</dbReference>
<feature type="region of interest" description="Disordered" evidence="3">
    <location>
        <begin position="394"/>
        <end position="413"/>
    </location>
</feature>
<dbReference type="OrthoDB" id="10266451at2759"/>
<protein>
    <recommendedName>
        <fullName evidence="2">pH-response regulator protein palC</fullName>
    </recommendedName>
</protein>
<feature type="domain" description="BRO1" evidence="4">
    <location>
        <begin position="1"/>
        <end position="598"/>
    </location>
</feature>
<name>A0A9P6UU93_9FUNG</name>
<evidence type="ECO:0000313" key="5">
    <source>
        <dbReference type="EMBL" id="KAG0319866.1"/>
    </source>
</evidence>
<dbReference type="AlphaFoldDB" id="A0A9P6UU93"/>
<evidence type="ECO:0000256" key="3">
    <source>
        <dbReference type="SAM" id="MobiDB-lite"/>
    </source>
</evidence>
<dbReference type="PANTHER" id="PTHR40463:SF1">
    <property type="entry name" value="PH-RESPONSE REGULATOR PROTEIN PALC"/>
    <property type="match status" value="1"/>
</dbReference>
<dbReference type="InterPro" id="IPR004328">
    <property type="entry name" value="BRO1_dom"/>
</dbReference>
<dbReference type="EMBL" id="JAAAIP010000306">
    <property type="protein sequence ID" value="KAG0319866.1"/>
    <property type="molecule type" value="Genomic_DNA"/>
</dbReference>
<dbReference type="Gene3D" id="1.25.40.280">
    <property type="entry name" value="alix/aip1 like domains"/>
    <property type="match status" value="2"/>
</dbReference>
<comment type="caution">
    <text evidence="5">The sequence shown here is derived from an EMBL/GenBank/DDBJ whole genome shotgun (WGS) entry which is preliminary data.</text>
</comment>
<evidence type="ECO:0000256" key="1">
    <source>
        <dbReference type="ARBA" id="ARBA00010997"/>
    </source>
</evidence>
<dbReference type="InterPro" id="IPR037505">
    <property type="entry name" value="pH-resp_palC"/>
</dbReference>
<accession>A0A9P6UU93</accession>
<feature type="compositionally biased region" description="Low complexity" evidence="3">
    <location>
        <begin position="400"/>
        <end position="413"/>
    </location>
</feature>
<reference evidence="5" key="1">
    <citation type="journal article" date="2020" name="Fungal Divers.">
        <title>Resolving the Mortierellaceae phylogeny through synthesis of multi-gene phylogenetics and phylogenomics.</title>
        <authorList>
            <person name="Vandepol N."/>
            <person name="Liber J."/>
            <person name="Desiro A."/>
            <person name="Na H."/>
            <person name="Kennedy M."/>
            <person name="Barry K."/>
            <person name="Grigoriev I.V."/>
            <person name="Miller A.N."/>
            <person name="O'Donnell K."/>
            <person name="Stajich J.E."/>
            <person name="Bonito G."/>
        </authorList>
    </citation>
    <scope>NUCLEOTIDE SEQUENCE</scope>
    <source>
        <strain evidence="5">REB-010B</strain>
    </source>
</reference>
<evidence type="ECO:0000313" key="6">
    <source>
        <dbReference type="Proteomes" id="UP000738325"/>
    </source>
</evidence>
<dbReference type="GO" id="GO:0005886">
    <property type="term" value="C:plasma membrane"/>
    <property type="evidence" value="ECO:0007669"/>
    <property type="project" value="TreeGrafter"/>
</dbReference>
<sequence>MTTVGFPYALPTTANVSFQEFIGGDAQYQRPISDATAFRGRLRTALKEYKHSDRHDLLNIQKAIEDYVPLLFGLVAGIENSDLQLTTEVETTWRCTMSNVALSSKQPRVKHKSIHYEAIFSILTLGYVFMDRANESSYAVQNKIQVAIGDISTYAGGYGDGSSMAGSTHHNSSTASSGSGTGGFGGGAATSSVAGSTTGGGAGASGSSSSFGSGGGATSRLFKIGSSSSTSSSTSSKKAAKNPNTIGEFTDYLNDDDLAAIDHQLTTAADLYCKAAGIFEYVVQGMIPRWNESLKVSTPGATLGREASYESAGSGSNSGGVVTGLGVGKASLSSSSSGKKAQSKTSRPVDVQTSLISAHIKLALAEAHACTVRKATIKAARASAIKLATTGAGSLSATNSTSVSPGASAGAGTGSKTSYVLLAKLTIGVKEEYERAYGLLKSVKDLNEIATDFRAHVKDAKIYYEALAQTLLGMDAYESQHYGEAVGFMTIARASFMSLAKSSKAHTISQAAAFEYRLANEKVVAFQKINDSVTFEPVPTQAQLLGVMPSGRDLLQPKKYQVPRPSFGSAAHAGRTGSPGGADDSMNKLSYALQGAYF</sequence>
<comment type="similarity">
    <text evidence="1">Belongs to the palC family.</text>
</comment>
<dbReference type="Pfam" id="PF03097">
    <property type="entry name" value="BRO1"/>
    <property type="match status" value="1"/>
</dbReference>
<dbReference type="GO" id="GO:0071467">
    <property type="term" value="P:cellular response to pH"/>
    <property type="evidence" value="ECO:0007669"/>
    <property type="project" value="InterPro"/>
</dbReference>
<proteinExistence type="inferred from homology"/>
<gene>
    <name evidence="5" type="ORF">BGZ99_004869</name>
</gene>
<evidence type="ECO:0000259" key="4">
    <source>
        <dbReference type="PROSITE" id="PS51180"/>
    </source>
</evidence>
<dbReference type="PANTHER" id="PTHR40463">
    <property type="entry name" value="PH-RESPONSE REGULATOR PROTEIN PALC"/>
    <property type="match status" value="1"/>
</dbReference>
<dbReference type="Proteomes" id="UP000738325">
    <property type="component" value="Unassembled WGS sequence"/>
</dbReference>
<feature type="region of interest" description="Disordered" evidence="3">
    <location>
        <begin position="566"/>
        <end position="585"/>
    </location>
</feature>